<dbReference type="Gene3D" id="3.30.200.20">
    <property type="entry name" value="Phosphorylase Kinase, domain 1"/>
    <property type="match status" value="1"/>
</dbReference>
<feature type="compositionally biased region" description="Low complexity" evidence="3">
    <location>
        <begin position="60"/>
        <end position="72"/>
    </location>
</feature>
<feature type="compositionally biased region" description="Basic residues" evidence="3">
    <location>
        <begin position="577"/>
        <end position="586"/>
    </location>
</feature>
<dbReference type="PROSITE" id="PS50011">
    <property type="entry name" value="PROTEIN_KINASE_DOM"/>
    <property type="match status" value="1"/>
</dbReference>
<gene>
    <name evidence="5" type="ORF">Clacol_003174</name>
</gene>
<dbReference type="EMBL" id="BPWL01000003">
    <property type="protein sequence ID" value="GJJ08954.1"/>
    <property type="molecule type" value="Genomic_DNA"/>
</dbReference>
<dbReference type="FunFam" id="1.10.510.10:FF:000571">
    <property type="entry name" value="Maternal embryonic leucine zipper kinase"/>
    <property type="match status" value="1"/>
</dbReference>
<dbReference type="Gene3D" id="1.10.510.10">
    <property type="entry name" value="Transferase(Phosphotransferase) domain 1"/>
    <property type="match status" value="1"/>
</dbReference>
<evidence type="ECO:0000313" key="6">
    <source>
        <dbReference type="Proteomes" id="UP001050691"/>
    </source>
</evidence>
<dbReference type="SUPFAM" id="SSF56112">
    <property type="entry name" value="Protein kinase-like (PK-like)"/>
    <property type="match status" value="1"/>
</dbReference>
<proteinExistence type="predicted"/>
<dbReference type="GO" id="GO:0004672">
    <property type="term" value="F:protein kinase activity"/>
    <property type="evidence" value="ECO:0007669"/>
    <property type="project" value="InterPro"/>
</dbReference>
<evidence type="ECO:0000256" key="2">
    <source>
        <dbReference type="ARBA" id="ARBA00022840"/>
    </source>
</evidence>
<keyword evidence="2" id="KW-0067">ATP-binding</keyword>
<feature type="domain" description="Protein kinase" evidence="4">
    <location>
        <begin position="22"/>
        <end position="344"/>
    </location>
</feature>
<evidence type="ECO:0000313" key="5">
    <source>
        <dbReference type="EMBL" id="GJJ08954.1"/>
    </source>
</evidence>
<keyword evidence="1" id="KW-0547">Nucleotide-binding</keyword>
<dbReference type="GO" id="GO:0005524">
    <property type="term" value="F:ATP binding"/>
    <property type="evidence" value="ECO:0007669"/>
    <property type="project" value="UniProtKB-KW"/>
</dbReference>
<feature type="compositionally biased region" description="Basic and acidic residues" evidence="3">
    <location>
        <begin position="540"/>
        <end position="566"/>
    </location>
</feature>
<dbReference type="Proteomes" id="UP001050691">
    <property type="component" value="Unassembled WGS sequence"/>
</dbReference>
<dbReference type="SMART" id="SM00220">
    <property type="entry name" value="S_TKc"/>
    <property type="match status" value="1"/>
</dbReference>
<evidence type="ECO:0000256" key="1">
    <source>
        <dbReference type="ARBA" id="ARBA00022741"/>
    </source>
</evidence>
<feature type="compositionally biased region" description="Polar residues" evidence="3">
    <location>
        <begin position="522"/>
        <end position="539"/>
    </location>
</feature>
<dbReference type="PROSITE" id="PS00108">
    <property type="entry name" value="PROTEIN_KINASE_ST"/>
    <property type="match status" value="1"/>
</dbReference>
<dbReference type="InterPro" id="IPR000719">
    <property type="entry name" value="Prot_kinase_dom"/>
</dbReference>
<evidence type="ECO:0000256" key="3">
    <source>
        <dbReference type="SAM" id="MobiDB-lite"/>
    </source>
</evidence>
<protein>
    <recommendedName>
        <fullName evidence="4">Protein kinase domain-containing protein</fullName>
    </recommendedName>
</protein>
<dbReference type="InterPro" id="IPR008271">
    <property type="entry name" value="Ser/Thr_kinase_AS"/>
</dbReference>
<name>A0AAV5A2R5_9AGAM</name>
<feature type="region of interest" description="Disordered" evidence="3">
    <location>
        <begin position="392"/>
        <end position="591"/>
    </location>
</feature>
<accession>A0AAV5A2R5</accession>
<dbReference type="InterPro" id="IPR011009">
    <property type="entry name" value="Kinase-like_dom_sf"/>
</dbReference>
<keyword evidence="6" id="KW-1185">Reference proteome</keyword>
<comment type="caution">
    <text evidence="5">The sequence shown here is derived from an EMBL/GenBank/DDBJ whole genome shotgun (WGS) entry which is preliminary data.</text>
</comment>
<dbReference type="AlphaFoldDB" id="A0AAV5A2R5"/>
<dbReference type="Pfam" id="PF00069">
    <property type="entry name" value="Pkinase"/>
    <property type="match status" value="1"/>
</dbReference>
<feature type="compositionally biased region" description="Basic and acidic residues" evidence="3">
    <location>
        <begin position="453"/>
        <end position="480"/>
    </location>
</feature>
<feature type="compositionally biased region" description="Low complexity" evidence="3">
    <location>
        <begin position="497"/>
        <end position="519"/>
    </location>
</feature>
<reference evidence="5" key="1">
    <citation type="submission" date="2021-10" db="EMBL/GenBank/DDBJ databases">
        <title>De novo Genome Assembly of Clathrus columnatus (Basidiomycota, Fungi) Using Illumina and Nanopore Sequence Data.</title>
        <authorList>
            <person name="Ogiso-Tanaka E."/>
            <person name="Itagaki H."/>
            <person name="Hosoya T."/>
            <person name="Hosaka K."/>
        </authorList>
    </citation>
    <scope>NUCLEOTIDE SEQUENCE</scope>
    <source>
        <strain evidence="5">MO-923</strain>
    </source>
</reference>
<sequence>MRLTLKESLLPQPPSFSKKKNYELHSVLGKGTFGKVIHATWYPPDASPQHQHPEGKRSGSHSVFSFTSHSSVPETVGQGDGYFVAQGPPTPSSGSTTSVPSPGMKEERKGVEVALKVIPKKRVKGNEGVVWGEMEVLRGLDHPNIVKFYEWFESRSKYYLAFELATGGELFDRISKTGKFTEKDAVSCVQAILSAVKYLHEHDIVHRDLKPENILYRTKETDSSIVIADFGIAKHLDSPDEQLHTLAGSFGYVAPEVLNKVGHGKPVDIWSTGIITYVLLCGYTPFRSQEPADLLRDTTAAKVEFHDRYWSNVSEEAKTFIRRLLNPDPLKRPTAAEALGDHWLTTHTPSTEHELTGLRENFKPAASWRRAINTARAINRLSVRKSSTDIIAVDGENKKERERHHDDDEVLDSSTSVSPVGSATPSRSASVSRNLSGRASRIGELREEEEEEGKVKGDGNGVEEVKKKSDEEVVKEKVPEPEPTTTSLKPPPKIQISNSDSNLNPPPSHSSSSSDNNPSPSEPTITNSSSSPTKAVPNSNEEHDHERERGHDHGHEHNHDHDHESDEMPIPGSFRNHSGRNRHYQQHHGGGLIALFRKLSLRS</sequence>
<evidence type="ECO:0000259" key="4">
    <source>
        <dbReference type="PROSITE" id="PS50011"/>
    </source>
</evidence>
<feature type="compositionally biased region" description="Low complexity" evidence="3">
    <location>
        <begin position="92"/>
        <end position="103"/>
    </location>
</feature>
<feature type="compositionally biased region" description="Basic and acidic residues" evidence="3">
    <location>
        <begin position="395"/>
        <end position="407"/>
    </location>
</feature>
<feature type="region of interest" description="Disordered" evidence="3">
    <location>
        <begin position="42"/>
        <end position="108"/>
    </location>
</feature>
<feature type="compositionally biased region" description="Polar residues" evidence="3">
    <location>
        <begin position="412"/>
        <end position="437"/>
    </location>
</feature>
<dbReference type="PANTHER" id="PTHR24347">
    <property type="entry name" value="SERINE/THREONINE-PROTEIN KINASE"/>
    <property type="match status" value="1"/>
</dbReference>
<organism evidence="5 6">
    <name type="scientific">Clathrus columnatus</name>
    <dbReference type="NCBI Taxonomy" id="1419009"/>
    <lineage>
        <taxon>Eukaryota</taxon>
        <taxon>Fungi</taxon>
        <taxon>Dikarya</taxon>
        <taxon>Basidiomycota</taxon>
        <taxon>Agaricomycotina</taxon>
        <taxon>Agaricomycetes</taxon>
        <taxon>Phallomycetidae</taxon>
        <taxon>Phallales</taxon>
        <taxon>Clathraceae</taxon>
        <taxon>Clathrus</taxon>
    </lineage>
</organism>
<dbReference type="CDD" id="cd05117">
    <property type="entry name" value="STKc_CAMK"/>
    <property type="match status" value="1"/>
</dbReference>